<keyword evidence="3" id="KW-1185">Reference proteome</keyword>
<proteinExistence type="predicted"/>
<evidence type="ECO:0000313" key="2">
    <source>
        <dbReference type="EMBL" id="KAJ1101687.1"/>
    </source>
</evidence>
<feature type="region of interest" description="Disordered" evidence="1">
    <location>
        <begin position="146"/>
        <end position="173"/>
    </location>
</feature>
<dbReference type="AlphaFoldDB" id="A0AAV7MGW6"/>
<evidence type="ECO:0000313" key="3">
    <source>
        <dbReference type="Proteomes" id="UP001066276"/>
    </source>
</evidence>
<accession>A0AAV7MGW6</accession>
<gene>
    <name evidence="2" type="ORF">NDU88_006752</name>
</gene>
<evidence type="ECO:0000256" key="1">
    <source>
        <dbReference type="SAM" id="MobiDB-lite"/>
    </source>
</evidence>
<comment type="caution">
    <text evidence="2">The sequence shown here is derived from an EMBL/GenBank/DDBJ whole genome shotgun (WGS) entry which is preliminary data.</text>
</comment>
<dbReference type="Proteomes" id="UP001066276">
    <property type="component" value="Chromosome 10"/>
</dbReference>
<reference evidence="2" key="1">
    <citation type="journal article" date="2022" name="bioRxiv">
        <title>Sequencing and chromosome-scale assembly of the giantPleurodeles waltlgenome.</title>
        <authorList>
            <person name="Brown T."/>
            <person name="Elewa A."/>
            <person name="Iarovenko S."/>
            <person name="Subramanian E."/>
            <person name="Araus A.J."/>
            <person name="Petzold A."/>
            <person name="Susuki M."/>
            <person name="Suzuki K.-i.T."/>
            <person name="Hayashi T."/>
            <person name="Toyoda A."/>
            <person name="Oliveira C."/>
            <person name="Osipova E."/>
            <person name="Leigh N.D."/>
            <person name="Simon A."/>
            <person name="Yun M.H."/>
        </authorList>
    </citation>
    <scope>NUCLEOTIDE SEQUENCE</scope>
    <source>
        <strain evidence="2">20211129_DDA</strain>
        <tissue evidence="2">Liver</tissue>
    </source>
</reference>
<name>A0AAV7MGW6_PLEWA</name>
<protein>
    <submittedName>
        <fullName evidence="2">Uncharacterized protein</fullName>
    </submittedName>
</protein>
<sequence>MVTSFKHLLDLVECGDYNGELVPPVNSNTTSQVSADGNGCLDMNESSGDLTLTGLCVSVPSSTCEGLLTNSGEGVRRIMQGPSSPGIIAQSQDFENPLGDDKMAPVHFLISECSQGLDKIHGAVCNNRVGKDGCSGQGEVGEKNVLLSDQSRDSDNSNTSSSTDSEIHNSFIAPLTSTMGQTTLKHREGLIEEDLSTVNPDKTSEKRKKEKAVSRVRAMSWDYTDTQQLQHNPDNVYEGLGGSVIDTVGKGAPPSLHLIYQTIMAQHKQTQGDNKKARVATKQLQVAVNRDISKAQTRRQERCELSEKAGKLLAYKTKQKATQDCITSVKDNDGQIARGI</sequence>
<dbReference type="EMBL" id="JANPWB010000014">
    <property type="protein sequence ID" value="KAJ1101687.1"/>
    <property type="molecule type" value="Genomic_DNA"/>
</dbReference>
<organism evidence="2 3">
    <name type="scientific">Pleurodeles waltl</name>
    <name type="common">Iberian ribbed newt</name>
    <dbReference type="NCBI Taxonomy" id="8319"/>
    <lineage>
        <taxon>Eukaryota</taxon>
        <taxon>Metazoa</taxon>
        <taxon>Chordata</taxon>
        <taxon>Craniata</taxon>
        <taxon>Vertebrata</taxon>
        <taxon>Euteleostomi</taxon>
        <taxon>Amphibia</taxon>
        <taxon>Batrachia</taxon>
        <taxon>Caudata</taxon>
        <taxon>Salamandroidea</taxon>
        <taxon>Salamandridae</taxon>
        <taxon>Pleurodelinae</taxon>
        <taxon>Pleurodeles</taxon>
    </lineage>
</organism>